<dbReference type="InterPro" id="IPR051686">
    <property type="entry name" value="Lipoprotein_DolP"/>
</dbReference>
<dbReference type="Gene3D" id="3.30.1340.30">
    <property type="match status" value="1"/>
</dbReference>
<dbReference type="EMBL" id="CP012333">
    <property type="protein sequence ID" value="AKV00769.1"/>
    <property type="molecule type" value="Genomic_DNA"/>
</dbReference>
<dbReference type="InterPro" id="IPR007055">
    <property type="entry name" value="BON_dom"/>
</dbReference>
<gene>
    <name evidence="3" type="ORF">AKJ09_07432</name>
</gene>
<feature type="domain" description="BON" evidence="2">
    <location>
        <begin position="186"/>
        <end position="254"/>
    </location>
</feature>
<dbReference type="OrthoDB" id="680465at2"/>
<dbReference type="InterPro" id="IPR014004">
    <property type="entry name" value="Transpt-assoc_nodulatn_dom_bac"/>
</dbReference>
<evidence type="ECO:0000313" key="4">
    <source>
        <dbReference type="Proteomes" id="UP000064967"/>
    </source>
</evidence>
<feature type="compositionally biased region" description="Polar residues" evidence="1">
    <location>
        <begin position="1"/>
        <end position="13"/>
    </location>
</feature>
<dbReference type="KEGG" id="llu:AKJ09_07432"/>
<name>A0A0K1Q4X7_9BACT</name>
<reference evidence="3 4" key="1">
    <citation type="submission" date="2015-08" db="EMBL/GenBank/DDBJ databases">
        <authorList>
            <person name="Babu N.S."/>
            <person name="Beckwith C.J."/>
            <person name="Beseler K.G."/>
            <person name="Brison A."/>
            <person name="Carone J.V."/>
            <person name="Caskin T.P."/>
            <person name="Diamond M."/>
            <person name="Durham M.E."/>
            <person name="Foxe J.M."/>
            <person name="Go M."/>
            <person name="Henderson B.A."/>
            <person name="Jones I.B."/>
            <person name="McGettigan J.A."/>
            <person name="Micheletti S.J."/>
            <person name="Nasrallah M.E."/>
            <person name="Ortiz D."/>
            <person name="Piller C.R."/>
            <person name="Privatt S.R."/>
            <person name="Schneider S.L."/>
            <person name="Sharp S."/>
            <person name="Smith T.C."/>
            <person name="Stanton J.D."/>
            <person name="Ullery H.E."/>
            <person name="Wilson R.J."/>
            <person name="Serrano M.G."/>
            <person name="Buck G."/>
            <person name="Lee V."/>
            <person name="Wang Y."/>
            <person name="Carvalho R."/>
            <person name="Voegtly L."/>
            <person name="Shi R."/>
            <person name="Duckworth R."/>
            <person name="Johnson A."/>
            <person name="Loviza R."/>
            <person name="Walstead R."/>
            <person name="Shah Z."/>
            <person name="Kiflezghi M."/>
            <person name="Wade K."/>
            <person name="Ball S.L."/>
            <person name="Bradley K.W."/>
            <person name="Asai D.J."/>
            <person name="Bowman C.A."/>
            <person name="Russell D.A."/>
            <person name="Pope W.H."/>
            <person name="Jacobs-Sera D."/>
            <person name="Hendrix R.W."/>
            <person name="Hatfull G.F."/>
        </authorList>
    </citation>
    <scope>NUCLEOTIDE SEQUENCE [LARGE SCALE GENOMIC DNA]</scope>
    <source>
        <strain evidence="3 4">DSM 27648</strain>
    </source>
</reference>
<dbReference type="PANTHER" id="PTHR34606">
    <property type="entry name" value="BON DOMAIN-CONTAINING PROTEIN"/>
    <property type="match status" value="1"/>
</dbReference>
<dbReference type="SMART" id="SM00749">
    <property type="entry name" value="BON"/>
    <property type="match status" value="1"/>
</dbReference>
<organism evidence="3 4">
    <name type="scientific">Labilithrix luteola</name>
    <dbReference type="NCBI Taxonomy" id="1391654"/>
    <lineage>
        <taxon>Bacteria</taxon>
        <taxon>Pseudomonadati</taxon>
        <taxon>Myxococcota</taxon>
        <taxon>Polyangia</taxon>
        <taxon>Polyangiales</taxon>
        <taxon>Labilitrichaceae</taxon>
        <taxon>Labilithrix</taxon>
    </lineage>
</organism>
<protein>
    <submittedName>
        <fullName evidence="3">Glutamate synthase [NADPH] large chain</fullName>
    </submittedName>
</protein>
<sequence length="268" mass="31640">MNRGSNDSRNTANGIGESRGTGREEERARDEEREWRAERDPREARRVERYEGSLRSRFGAMSDEEREQRARWEQYERDRDFARREREWASHGPYGGSVPPEARRDEYTWRGRDEGRDFWGRERHRTLGERIGEIFGSPPERVEDRWARERELRHFRQQQGPQGESRLWNRVKGAFGGRGPKNYVRSDERIREDVCERLCYHPYIDASDVEVTVRDGEVTLTGNVEDRESKRLIGDVAYDVRGVKDIHNQLRLKSEPGPDWGGPGPDRR</sequence>
<accession>A0A0K1Q4X7</accession>
<keyword evidence="4" id="KW-1185">Reference proteome</keyword>
<dbReference type="STRING" id="1391654.AKJ09_07432"/>
<dbReference type="AlphaFoldDB" id="A0A0K1Q4X7"/>
<proteinExistence type="predicted"/>
<evidence type="ECO:0000256" key="1">
    <source>
        <dbReference type="SAM" id="MobiDB-lite"/>
    </source>
</evidence>
<dbReference type="Proteomes" id="UP000064967">
    <property type="component" value="Chromosome"/>
</dbReference>
<dbReference type="RefSeq" id="WP_146651997.1">
    <property type="nucleotide sequence ID" value="NZ_CP012333.1"/>
</dbReference>
<dbReference type="PANTHER" id="PTHR34606:SF15">
    <property type="entry name" value="BON DOMAIN-CONTAINING PROTEIN"/>
    <property type="match status" value="1"/>
</dbReference>
<evidence type="ECO:0000259" key="2">
    <source>
        <dbReference type="PROSITE" id="PS50914"/>
    </source>
</evidence>
<evidence type="ECO:0000313" key="3">
    <source>
        <dbReference type="EMBL" id="AKV00769.1"/>
    </source>
</evidence>
<dbReference type="PROSITE" id="PS50914">
    <property type="entry name" value="BON"/>
    <property type="match status" value="1"/>
</dbReference>
<feature type="compositionally biased region" description="Basic and acidic residues" evidence="1">
    <location>
        <begin position="20"/>
        <end position="54"/>
    </location>
</feature>
<feature type="region of interest" description="Disordered" evidence="1">
    <location>
        <begin position="1"/>
        <end position="72"/>
    </location>
</feature>
<dbReference type="Pfam" id="PF04972">
    <property type="entry name" value="BON"/>
    <property type="match status" value="1"/>
</dbReference>